<protein>
    <submittedName>
        <fullName evidence="1">Uncharacterized protein</fullName>
    </submittedName>
</protein>
<dbReference type="HOGENOM" id="CLU_2656260_0_0_1"/>
<dbReference type="AlphaFoldDB" id="A0A0C3KR51"/>
<evidence type="ECO:0000313" key="1">
    <source>
        <dbReference type="EMBL" id="KIO23858.1"/>
    </source>
</evidence>
<dbReference type="Proteomes" id="UP000054248">
    <property type="component" value="Unassembled WGS sequence"/>
</dbReference>
<dbReference type="EMBL" id="KN823074">
    <property type="protein sequence ID" value="KIO23858.1"/>
    <property type="molecule type" value="Genomic_DNA"/>
</dbReference>
<gene>
    <name evidence="1" type="ORF">M407DRAFT_26723</name>
</gene>
<name>A0A0C3KR51_9AGAM</name>
<reference evidence="2" key="2">
    <citation type="submission" date="2015-01" db="EMBL/GenBank/DDBJ databases">
        <title>Evolutionary Origins and Diversification of the Mycorrhizal Mutualists.</title>
        <authorList>
            <consortium name="DOE Joint Genome Institute"/>
            <consortium name="Mycorrhizal Genomics Consortium"/>
            <person name="Kohler A."/>
            <person name="Kuo A."/>
            <person name="Nagy L.G."/>
            <person name="Floudas D."/>
            <person name="Copeland A."/>
            <person name="Barry K.W."/>
            <person name="Cichocki N."/>
            <person name="Veneault-Fourrey C."/>
            <person name="LaButti K."/>
            <person name="Lindquist E.A."/>
            <person name="Lipzen A."/>
            <person name="Lundell T."/>
            <person name="Morin E."/>
            <person name="Murat C."/>
            <person name="Riley R."/>
            <person name="Ohm R."/>
            <person name="Sun H."/>
            <person name="Tunlid A."/>
            <person name="Henrissat B."/>
            <person name="Grigoriev I.V."/>
            <person name="Hibbett D.S."/>
            <person name="Martin F."/>
        </authorList>
    </citation>
    <scope>NUCLEOTIDE SEQUENCE [LARGE SCALE GENOMIC DNA]</scope>
    <source>
        <strain evidence="2">MUT 4182</strain>
    </source>
</reference>
<evidence type="ECO:0000313" key="2">
    <source>
        <dbReference type="Proteomes" id="UP000054248"/>
    </source>
</evidence>
<accession>A0A0C3KR51</accession>
<proteinExistence type="predicted"/>
<organism evidence="1 2">
    <name type="scientific">Tulasnella calospora MUT 4182</name>
    <dbReference type="NCBI Taxonomy" id="1051891"/>
    <lineage>
        <taxon>Eukaryota</taxon>
        <taxon>Fungi</taxon>
        <taxon>Dikarya</taxon>
        <taxon>Basidiomycota</taxon>
        <taxon>Agaricomycotina</taxon>
        <taxon>Agaricomycetes</taxon>
        <taxon>Cantharellales</taxon>
        <taxon>Tulasnellaceae</taxon>
        <taxon>Tulasnella</taxon>
    </lineage>
</organism>
<keyword evidence="2" id="KW-1185">Reference proteome</keyword>
<reference evidence="1 2" key="1">
    <citation type="submission" date="2014-04" db="EMBL/GenBank/DDBJ databases">
        <authorList>
            <consortium name="DOE Joint Genome Institute"/>
            <person name="Kuo A."/>
            <person name="Girlanda M."/>
            <person name="Perotto S."/>
            <person name="Kohler A."/>
            <person name="Nagy L.G."/>
            <person name="Floudas D."/>
            <person name="Copeland A."/>
            <person name="Barry K.W."/>
            <person name="Cichocki N."/>
            <person name="Veneault-Fourrey C."/>
            <person name="LaButti K."/>
            <person name="Lindquist E.A."/>
            <person name="Lipzen A."/>
            <person name="Lundell T."/>
            <person name="Morin E."/>
            <person name="Murat C."/>
            <person name="Sun H."/>
            <person name="Tunlid A."/>
            <person name="Henrissat B."/>
            <person name="Grigoriev I.V."/>
            <person name="Hibbett D.S."/>
            <person name="Martin F."/>
            <person name="Nordberg H.P."/>
            <person name="Cantor M.N."/>
            <person name="Hua S.X."/>
        </authorList>
    </citation>
    <scope>NUCLEOTIDE SEQUENCE [LARGE SCALE GENOMIC DNA]</scope>
    <source>
        <strain evidence="1 2">MUT 4182</strain>
    </source>
</reference>
<sequence>MNSILSKAHGELVSRNQATQVCPRSMGSRSPAALCGIRTALTACFVVVQEAEGEESVHWDVGSVFQRLGPLLGLDS</sequence>